<name>A0A9W6NNP6_9ACTN</name>
<feature type="compositionally biased region" description="Basic and acidic residues" evidence="2">
    <location>
        <begin position="1"/>
        <end position="20"/>
    </location>
</feature>
<dbReference type="InterPro" id="IPR036629">
    <property type="entry name" value="YjbJ_sf"/>
</dbReference>
<evidence type="ECO:0000313" key="4">
    <source>
        <dbReference type="EMBL" id="GLL03448.1"/>
    </source>
</evidence>
<dbReference type="Gene3D" id="1.10.1470.10">
    <property type="entry name" value="YjbJ"/>
    <property type="match status" value="1"/>
</dbReference>
<dbReference type="EMBL" id="BSFP01000034">
    <property type="protein sequence ID" value="GLL03448.1"/>
    <property type="molecule type" value="Genomic_DNA"/>
</dbReference>
<reference evidence="4" key="1">
    <citation type="journal article" date="2014" name="Int. J. Syst. Evol. Microbiol.">
        <title>Complete genome sequence of Corynebacterium casei LMG S-19264T (=DSM 44701T), isolated from a smear-ripened cheese.</title>
        <authorList>
            <consortium name="US DOE Joint Genome Institute (JGI-PGF)"/>
            <person name="Walter F."/>
            <person name="Albersmeier A."/>
            <person name="Kalinowski J."/>
            <person name="Ruckert C."/>
        </authorList>
    </citation>
    <scope>NUCLEOTIDE SEQUENCE</scope>
    <source>
        <strain evidence="4">VKM Ac-1321</strain>
    </source>
</reference>
<evidence type="ECO:0000256" key="1">
    <source>
        <dbReference type="ARBA" id="ARBA00009129"/>
    </source>
</evidence>
<dbReference type="Proteomes" id="UP001143480">
    <property type="component" value="Unassembled WGS sequence"/>
</dbReference>
<sequence length="63" mass="6649">MSLGDKVEHKAEELKGHAKEGYGTATGDADLRAEGRADQDEANVKQAGDKVKDAAHDVKDALS</sequence>
<evidence type="ECO:0000313" key="5">
    <source>
        <dbReference type="Proteomes" id="UP001143480"/>
    </source>
</evidence>
<organism evidence="4 5">
    <name type="scientific">Dactylosporangium matsuzakiense</name>
    <dbReference type="NCBI Taxonomy" id="53360"/>
    <lineage>
        <taxon>Bacteria</taxon>
        <taxon>Bacillati</taxon>
        <taxon>Actinomycetota</taxon>
        <taxon>Actinomycetes</taxon>
        <taxon>Micromonosporales</taxon>
        <taxon>Micromonosporaceae</taxon>
        <taxon>Dactylosporangium</taxon>
    </lineage>
</organism>
<proteinExistence type="inferred from homology"/>
<dbReference type="SUPFAM" id="SSF69047">
    <property type="entry name" value="Hypothetical protein YjbJ"/>
    <property type="match status" value="1"/>
</dbReference>
<keyword evidence="5" id="KW-1185">Reference proteome</keyword>
<gene>
    <name evidence="4" type="ORF">GCM10017581_051940</name>
</gene>
<feature type="domain" description="CsbD-like" evidence="3">
    <location>
        <begin position="5"/>
        <end position="57"/>
    </location>
</feature>
<evidence type="ECO:0000256" key="2">
    <source>
        <dbReference type="SAM" id="MobiDB-lite"/>
    </source>
</evidence>
<comment type="similarity">
    <text evidence="1">Belongs to the UPF0337 (CsbD) family.</text>
</comment>
<accession>A0A9W6NNP6</accession>
<feature type="region of interest" description="Disordered" evidence="2">
    <location>
        <begin position="1"/>
        <end position="63"/>
    </location>
</feature>
<protein>
    <recommendedName>
        <fullName evidence="3">CsbD-like domain-containing protein</fullName>
    </recommendedName>
</protein>
<feature type="compositionally biased region" description="Basic and acidic residues" evidence="2">
    <location>
        <begin position="29"/>
        <end position="63"/>
    </location>
</feature>
<evidence type="ECO:0000259" key="3">
    <source>
        <dbReference type="Pfam" id="PF05532"/>
    </source>
</evidence>
<comment type="caution">
    <text evidence="4">The sequence shown here is derived from an EMBL/GenBank/DDBJ whole genome shotgun (WGS) entry which is preliminary data.</text>
</comment>
<reference evidence="4" key="2">
    <citation type="submission" date="2023-01" db="EMBL/GenBank/DDBJ databases">
        <authorList>
            <person name="Sun Q."/>
            <person name="Evtushenko L."/>
        </authorList>
    </citation>
    <scope>NUCLEOTIDE SEQUENCE</scope>
    <source>
        <strain evidence="4">VKM Ac-1321</strain>
    </source>
</reference>
<dbReference type="RefSeq" id="WP_223092484.1">
    <property type="nucleotide sequence ID" value="NZ_BAAAXA010000001.1"/>
</dbReference>
<dbReference type="InterPro" id="IPR008462">
    <property type="entry name" value="CsbD"/>
</dbReference>
<dbReference type="AlphaFoldDB" id="A0A9W6NNP6"/>
<dbReference type="Pfam" id="PF05532">
    <property type="entry name" value="CsbD"/>
    <property type="match status" value="1"/>
</dbReference>